<reference evidence="2" key="1">
    <citation type="submission" date="2020-02" db="EMBL/GenBank/DDBJ databases">
        <authorList>
            <person name="Meier V. D."/>
        </authorList>
    </citation>
    <scope>NUCLEOTIDE SEQUENCE</scope>
    <source>
        <strain evidence="2">AVDCRST_MAG73</strain>
    </source>
</reference>
<feature type="compositionally biased region" description="Low complexity" evidence="1">
    <location>
        <begin position="29"/>
        <end position="43"/>
    </location>
</feature>
<organism evidence="2">
    <name type="scientific">uncultured Thermomicrobiales bacterium</name>
    <dbReference type="NCBI Taxonomy" id="1645740"/>
    <lineage>
        <taxon>Bacteria</taxon>
        <taxon>Pseudomonadati</taxon>
        <taxon>Thermomicrobiota</taxon>
        <taxon>Thermomicrobia</taxon>
        <taxon>Thermomicrobiales</taxon>
        <taxon>environmental samples</taxon>
    </lineage>
</organism>
<protein>
    <submittedName>
        <fullName evidence="2">Uncharacterized protein</fullName>
    </submittedName>
</protein>
<evidence type="ECO:0000256" key="1">
    <source>
        <dbReference type="SAM" id="MobiDB-lite"/>
    </source>
</evidence>
<feature type="non-terminal residue" evidence="2">
    <location>
        <position position="43"/>
    </location>
</feature>
<sequence length="43" mass="4634">GPAGAPRPQPFLRRRLRRRPAPDQPGADVLPLAVPAHHPPAQV</sequence>
<dbReference type="EMBL" id="CADCWE010000014">
    <property type="protein sequence ID" value="CAA9521603.1"/>
    <property type="molecule type" value="Genomic_DNA"/>
</dbReference>
<name>A0A6J4TEV2_9BACT</name>
<feature type="non-terminal residue" evidence="2">
    <location>
        <position position="1"/>
    </location>
</feature>
<dbReference type="AlphaFoldDB" id="A0A6J4TEV2"/>
<gene>
    <name evidence="2" type="ORF">AVDCRST_MAG73-211</name>
</gene>
<feature type="region of interest" description="Disordered" evidence="1">
    <location>
        <begin position="1"/>
        <end position="43"/>
    </location>
</feature>
<accession>A0A6J4TEV2</accession>
<proteinExistence type="predicted"/>
<evidence type="ECO:0000313" key="2">
    <source>
        <dbReference type="EMBL" id="CAA9521603.1"/>
    </source>
</evidence>